<organism evidence="1 2">
    <name type="scientific">Trichonephila clavata</name>
    <name type="common">Joro spider</name>
    <name type="synonym">Nephila clavata</name>
    <dbReference type="NCBI Taxonomy" id="2740835"/>
    <lineage>
        <taxon>Eukaryota</taxon>
        <taxon>Metazoa</taxon>
        <taxon>Ecdysozoa</taxon>
        <taxon>Arthropoda</taxon>
        <taxon>Chelicerata</taxon>
        <taxon>Arachnida</taxon>
        <taxon>Araneae</taxon>
        <taxon>Araneomorphae</taxon>
        <taxon>Entelegynae</taxon>
        <taxon>Araneoidea</taxon>
        <taxon>Nephilidae</taxon>
        <taxon>Trichonephila</taxon>
    </lineage>
</organism>
<sequence length="76" mass="8642">MPPPPRNFVGPWELELLKILLGQKWVAKMNAVQTPFSVVGDFEWGTLNKIENSPHDVDGEPELLSNCRFLLKIPKD</sequence>
<accession>A0A8X6JZU3</accession>
<dbReference type="EMBL" id="BMAO01018559">
    <property type="protein sequence ID" value="GFR24336.1"/>
    <property type="molecule type" value="Genomic_DNA"/>
</dbReference>
<protein>
    <submittedName>
        <fullName evidence="1">Uncharacterized protein</fullName>
    </submittedName>
</protein>
<evidence type="ECO:0000313" key="2">
    <source>
        <dbReference type="Proteomes" id="UP000887116"/>
    </source>
</evidence>
<gene>
    <name evidence="1" type="ORF">TNCT_464761</name>
</gene>
<name>A0A8X6JZU3_TRICU</name>
<dbReference type="AlphaFoldDB" id="A0A8X6JZU3"/>
<comment type="caution">
    <text evidence="1">The sequence shown here is derived from an EMBL/GenBank/DDBJ whole genome shotgun (WGS) entry which is preliminary data.</text>
</comment>
<dbReference type="Proteomes" id="UP000887116">
    <property type="component" value="Unassembled WGS sequence"/>
</dbReference>
<proteinExistence type="predicted"/>
<reference evidence="1" key="1">
    <citation type="submission" date="2020-07" db="EMBL/GenBank/DDBJ databases">
        <title>Multicomponent nature underlies the extraordinary mechanical properties of spider dragline silk.</title>
        <authorList>
            <person name="Kono N."/>
            <person name="Nakamura H."/>
            <person name="Mori M."/>
            <person name="Yoshida Y."/>
            <person name="Ohtoshi R."/>
            <person name="Malay A.D."/>
            <person name="Moran D.A.P."/>
            <person name="Tomita M."/>
            <person name="Numata K."/>
            <person name="Arakawa K."/>
        </authorList>
    </citation>
    <scope>NUCLEOTIDE SEQUENCE</scope>
</reference>
<keyword evidence="2" id="KW-1185">Reference proteome</keyword>
<evidence type="ECO:0000313" key="1">
    <source>
        <dbReference type="EMBL" id="GFR24336.1"/>
    </source>
</evidence>